<evidence type="ECO:0000313" key="2">
    <source>
        <dbReference type="EMBL" id="SCY79605.1"/>
    </source>
</evidence>
<dbReference type="InterPro" id="IPR036890">
    <property type="entry name" value="HATPase_C_sf"/>
</dbReference>
<gene>
    <name evidence="1" type="ORF">LMI_0739</name>
    <name evidence="2" type="ORF">SAMN02982997_02958</name>
</gene>
<keyword evidence="4" id="KW-1185">Reference proteome</keyword>
<reference evidence="2 4" key="3">
    <citation type="submission" date="2016-10" db="EMBL/GenBank/DDBJ databases">
        <authorList>
            <person name="Varghese N."/>
            <person name="Submissions S."/>
        </authorList>
    </citation>
    <scope>NUCLEOTIDE SEQUENCE [LARGE SCALE GENOMIC DNA]</scope>
    <source>
        <strain evidence="2 4">ATCC 33218</strain>
    </source>
</reference>
<dbReference type="EMBL" id="LN614830">
    <property type="protein sequence ID" value="CEG60062.1"/>
    <property type="molecule type" value="Genomic_DNA"/>
</dbReference>
<protein>
    <submittedName>
        <fullName evidence="2">Histidine kinase-, DNA gyrase B-, and HSP90-like ATPase</fullName>
    </submittedName>
    <submittedName>
        <fullName evidence="1">Putative ATPase</fullName>
    </submittedName>
</protein>
<reference evidence="1" key="2">
    <citation type="submission" date="2014-09" db="EMBL/GenBank/DDBJ databases">
        <authorList>
            <person name="GOMEZ-VALERO Laura"/>
        </authorList>
    </citation>
    <scope>NUCLEOTIDE SEQUENCE</scope>
    <source>
        <strain evidence="1">ATCC33218</strain>
    </source>
</reference>
<dbReference type="RefSeq" id="WP_045098532.1">
    <property type="nucleotide sequence ID" value="NZ_CP020614.1"/>
</dbReference>
<sequence>MSNVNIKRAIENIRSNTTVYTPVVEMIVNAIQAIEETGRQDGKVHVRVQRSIQGELGRGLSEITSFEIEDNGIGFTNAHRDSFDTLYTDCKIAEGGKGFGRFTGLKYFDDLHVKSIYRDGTNFKTRSFSMGKEHDIIVRENITPSDKNDTGTVVTLRSLKAGREFDKKLSTVARSLVEKLLPYFITQDYICPQIVLSEENGSDAIYLNNFVSNELSADIREISVENQAFSLKSPYAEEEFLVRVFKLYSPGKHKSRISLVAHKREVSGSPIHKYIPEFVDEFLEKVQDNMTERNYIIKVYVFGAYLDRNVSLERGGFEFQMESDLIFGIGQSQIEQNAAMIARDVMGEDITFRQEKKKERVQSYVDEEAPWHKEIMAKVDLSAMPYNPTNEEIEIWLQKEKFAQEIAIKRDVVNLLAEKNFDRVKDSVIEIVNKISDTSKNDLIHYVAMRRKILEIFGKSLETNESGKYSSEGVVHDIIFPRKGDTDITSFYDHNLWIIDERLNFTTYVSSDIALNGANTERPDLLVYNKRILFRGDNEASNPITIFEFKKPQRDDFVNPSSPEDPVQQIVRYVNDIRDGKYKTPEGRKILVADNTPFYGYVVCDITTKVATWLDREKNFTSMPDGLGWFQWMGNINLYIEVISWDKVLKDAKMRSQVFFQKLGI</sequence>
<dbReference type="Proteomes" id="UP000182998">
    <property type="component" value="Unassembled WGS sequence"/>
</dbReference>
<dbReference type="STRING" id="451.B6N58_11720"/>
<name>A0A098GDK7_LEGMI</name>
<organism evidence="1 3">
    <name type="scientific">Legionella micdadei</name>
    <name type="common">Tatlockia micdadei</name>
    <dbReference type="NCBI Taxonomy" id="451"/>
    <lineage>
        <taxon>Bacteria</taxon>
        <taxon>Pseudomonadati</taxon>
        <taxon>Pseudomonadota</taxon>
        <taxon>Gammaproteobacteria</taxon>
        <taxon>Legionellales</taxon>
        <taxon>Legionellaceae</taxon>
        <taxon>Legionella</taxon>
    </lineage>
</organism>
<dbReference type="PATRIC" id="fig|451.8.peg.459"/>
<reference evidence="3" key="1">
    <citation type="submission" date="2014-09" db="EMBL/GenBank/DDBJ databases">
        <authorList>
            <person name="Gomez-Valero L."/>
        </authorList>
    </citation>
    <scope>NUCLEOTIDE SEQUENCE [LARGE SCALE GENOMIC DNA]</scope>
    <source>
        <strain evidence="3">ATCC33218</strain>
    </source>
</reference>
<proteinExistence type="predicted"/>
<accession>A0A098GDK7</accession>
<dbReference type="AlphaFoldDB" id="A0A098GDK7"/>
<evidence type="ECO:0000313" key="1">
    <source>
        <dbReference type="EMBL" id="CEG60062.1"/>
    </source>
</evidence>
<dbReference type="HOGENOM" id="CLU_408632_0_0_6"/>
<evidence type="ECO:0000313" key="4">
    <source>
        <dbReference type="Proteomes" id="UP000182998"/>
    </source>
</evidence>
<dbReference type="EMBL" id="FMVN01000020">
    <property type="protein sequence ID" value="SCY79605.1"/>
    <property type="molecule type" value="Genomic_DNA"/>
</dbReference>
<dbReference type="KEGG" id="tmc:LMI_0739"/>
<dbReference type="SUPFAM" id="SSF55874">
    <property type="entry name" value="ATPase domain of HSP90 chaperone/DNA topoisomerase II/histidine kinase"/>
    <property type="match status" value="1"/>
</dbReference>
<evidence type="ECO:0000313" key="3">
    <source>
        <dbReference type="Proteomes" id="UP000032414"/>
    </source>
</evidence>
<dbReference type="Proteomes" id="UP000032414">
    <property type="component" value="Chromosome I"/>
</dbReference>
<dbReference type="Gene3D" id="3.30.565.10">
    <property type="entry name" value="Histidine kinase-like ATPase, C-terminal domain"/>
    <property type="match status" value="1"/>
</dbReference>
<dbReference type="OrthoDB" id="2041081at2"/>